<accession>A0A537J0N2</accession>
<feature type="region of interest" description="Disordered" evidence="1">
    <location>
        <begin position="1"/>
        <end position="29"/>
    </location>
</feature>
<gene>
    <name evidence="4" type="ORF">E6H05_01665</name>
</gene>
<keyword evidence="2" id="KW-0472">Membrane</keyword>
<proteinExistence type="predicted"/>
<organism evidence="4 5">
    <name type="scientific">Candidatus Segetimicrobium genomatis</name>
    <dbReference type="NCBI Taxonomy" id="2569760"/>
    <lineage>
        <taxon>Bacteria</taxon>
        <taxon>Bacillati</taxon>
        <taxon>Candidatus Sysuimicrobiota</taxon>
        <taxon>Candidatus Sysuimicrobiia</taxon>
        <taxon>Candidatus Sysuimicrobiales</taxon>
        <taxon>Candidatus Segetimicrobiaceae</taxon>
        <taxon>Candidatus Segetimicrobium</taxon>
    </lineage>
</organism>
<dbReference type="Proteomes" id="UP000318834">
    <property type="component" value="Unassembled WGS sequence"/>
</dbReference>
<protein>
    <recommendedName>
        <fullName evidence="3">Type 4 fimbrial biogenesis protein PilX N-terminal domain-containing protein</fullName>
    </recommendedName>
</protein>
<feature type="non-terminal residue" evidence="4">
    <location>
        <position position="676"/>
    </location>
</feature>
<dbReference type="EMBL" id="VBAP01000007">
    <property type="protein sequence ID" value="TMI77087.1"/>
    <property type="molecule type" value="Genomic_DNA"/>
</dbReference>
<reference evidence="4 5" key="1">
    <citation type="journal article" date="2019" name="Nat. Microbiol.">
        <title>Mediterranean grassland soil C-N compound turnover is dependent on rainfall and depth, and is mediated by genomically divergent microorganisms.</title>
        <authorList>
            <person name="Diamond S."/>
            <person name="Andeer P.F."/>
            <person name="Li Z."/>
            <person name="Crits-Christoph A."/>
            <person name="Burstein D."/>
            <person name="Anantharaman K."/>
            <person name="Lane K.R."/>
            <person name="Thomas B.C."/>
            <person name="Pan C."/>
            <person name="Northen T.R."/>
            <person name="Banfield J.F."/>
        </authorList>
    </citation>
    <scope>NUCLEOTIDE SEQUENCE [LARGE SCALE GENOMIC DNA]</scope>
    <source>
        <strain evidence="4">NP_8</strain>
    </source>
</reference>
<evidence type="ECO:0000313" key="4">
    <source>
        <dbReference type="EMBL" id="TMI77087.1"/>
    </source>
</evidence>
<evidence type="ECO:0000313" key="5">
    <source>
        <dbReference type="Proteomes" id="UP000318834"/>
    </source>
</evidence>
<sequence>MDNITGTREHGNPHAGFAGSGRSTGTRNTLSRLRDCATARLRDQRGSALATVLVLVVLLTVVGAAMVNSALTEISIAYNTGDSAAAQYAAEAGLSRAMYELSQNAGWTGTTGTIGDAQYVVTLTSSGSVRSITSTGTRGGGRRVLKAAVQAVPQSATSTVLVNTTAMIGSATTGLTVRNDFPSSAASAVHSNNKLTAGTAMTVNTTGATVIGELTASGTISGVTCATWAWTCNASASERSIPELDMDSAAASSLRNRAKNTTDPADGKNLYFHGGDATSRCNSGGAWTFSATETQRCWDYYISQRTGTIGQSIPNAVFFVEFNPSEATSYTTSGGGGGIAFRAISPGGGDSYAGLGTGNCVHVPTGVVDGDVMLAATSWTGGTGQTPTTPANYALNNTNSDLTGGLDFNKELGDYITDLSIAVSVAGVQTEDSFGFTKAGVPGAVGVTGDYIFSMYVTTANANIQLSAAVARVNSAGVQQAISGSATEQSAGTTGPKSFTFTAPALGTWSAGDRLRVTYRFRNTAASTQSVTFGTPVAGWGYSNMVTAPWTNGWTLVRRIDNGTTVSLAIYRKVASNESGRVCQKYSGAGYDWKFSPGSGSEYMAGSISAYSGVDTTTPIDAENGQATASSTTHSTPSITTTVANAMVVATFTASFTSGGITNNWTPPTGMTERID</sequence>
<keyword evidence="2" id="KW-0812">Transmembrane</keyword>
<dbReference type="AlphaFoldDB" id="A0A537J0N2"/>
<feature type="domain" description="Type 4 fimbrial biogenesis protein PilX N-terminal" evidence="3">
    <location>
        <begin position="45"/>
        <end position="94"/>
    </location>
</feature>
<keyword evidence="2" id="KW-1133">Transmembrane helix</keyword>
<dbReference type="Pfam" id="PF14341">
    <property type="entry name" value="PilX_N"/>
    <property type="match status" value="1"/>
</dbReference>
<evidence type="ECO:0000256" key="2">
    <source>
        <dbReference type="SAM" id="Phobius"/>
    </source>
</evidence>
<evidence type="ECO:0000259" key="3">
    <source>
        <dbReference type="Pfam" id="PF14341"/>
    </source>
</evidence>
<evidence type="ECO:0000256" key="1">
    <source>
        <dbReference type="SAM" id="MobiDB-lite"/>
    </source>
</evidence>
<comment type="caution">
    <text evidence="4">The sequence shown here is derived from an EMBL/GenBank/DDBJ whole genome shotgun (WGS) entry which is preliminary data.</text>
</comment>
<feature type="transmembrane region" description="Helical" evidence="2">
    <location>
        <begin position="48"/>
        <end position="67"/>
    </location>
</feature>
<dbReference type="InterPro" id="IPR025746">
    <property type="entry name" value="PilX_N_dom"/>
</dbReference>
<name>A0A537J0N2_9BACT</name>